<feature type="non-terminal residue" evidence="2">
    <location>
        <position position="80"/>
    </location>
</feature>
<comment type="caution">
    <text evidence="2">The sequence shown here is derived from an EMBL/GenBank/DDBJ whole genome shotgun (WGS) entry which is preliminary data.</text>
</comment>
<dbReference type="EMBL" id="JACGCM010001471">
    <property type="protein sequence ID" value="KAF6154658.1"/>
    <property type="molecule type" value="Genomic_DNA"/>
</dbReference>
<sequence>SFERLLVYLNRIVLYSNRLGLRCFIQIQLRSIRMYFLLCFLFGYTLISIRINIRLRCFIRIHFFLFEQKLVLFEQRRDSA</sequence>
<keyword evidence="1" id="KW-0472">Membrane</keyword>
<organism evidence="2 3">
    <name type="scientific">Kingdonia uniflora</name>
    <dbReference type="NCBI Taxonomy" id="39325"/>
    <lineage>
        <taxon>Eukaryota</taxon>
        <taxon>Viridiplantae</taxon>
        <taxon>Streptophyta</taxon>
        <taxon>Embryophyta</taxon>
        <taxon>Tracheophyta</taxon>
        <taxon>Spermatophyta</taxon>
        <taxon>Magnoliopsida</taxon>
        <taxon>Ranunculales</taxon>
        <taxon>Circaeasteraceae</taxon>
        <taxon>Kingdonia</taxon>
    </lineage>
</organism>
<keyword evidence="1" id="KW-1133">Transmembrane helix</keyword>
<accession>A0A7J7MIV7</accession>
<feature type="transmembrane region" description="Helical" evidence="1">
    <location>
        <begin position="34"/>
        <end position="53"/>
    </location>
</feature>
<proteinExistence type="predicted"/>
<evidence type="ECO:0000256" key="1">
    <source>
        <dbReference type="SAM" id="Phobius"/>
    </source>
</evidence>
<protein>
    <submittedName>
        <fullName evidence="2">Uncharacterized protein</fullName>
    </submittedName>
</protein>
<evidence type="ECO:0000313" key="3">
    <source>
        <dbReference type="Proteomes" id="UP000541444"/>
    </source>
</evidence>
<feature type="non-terminal residue" evidence="2">
    <location>
        <position position="1"/>
    </location>
</feature>
<dbReference type="AlphaFoldDB" id="A0A7J7MIV7"/>
<keyword evidence="3" id="KW-1185">Reference proteome</keyword>
<reference evidence="2 3" key="1">
    <citation type="journal article" date="2020" name="IScience">
        <title>Genome Sequencing of the Endangered Kingdonia uniflora (Circaeasteraceae, Ranunculales) Reveals Potential Mechanisms of Evolutionary Specialization.</title>
        <authorList>
            <person name="Sun Y."/>
            <person name="Deng T."/>
            <person name="Zhang A."/>
            <person name="Moore M.J."/>
            <person name="Landis J.B."/>
            <person name="Lin N."/>
            <person name="Zhang H."/>
            <person name="Zhang X."/>
            <person name="Huang J."/>
            <person name="Zhang X."/>
            <person name="Sun H."/>
            <person name="Wang H."/>
        </authorList>
    </citation>
    <scope>NUCLEOTIDE SEQUENCE [LARGE SCALE GENOMIC DNA]</scope>
    <source>
        <strain evidence="2">TB1705</strain>
        <tissue evidence="2">Leaf</tissue>
    </source>
</reference>
<keyword evidence="1" id="KW-0812">Transmembrane</keyword>
<name>A0A7J7MIV7_9MAGN</name>
<gene>
    <name evidence="2" type="ORF">GIB67_000542</name>
</gene>
<evidence type="ECO:0000313" key="2">
    <source>
        <dbReference type="EMBL" id="KAF6154658.1"/>
    </source>
</evidence>
<dbReference type="Proteomes" id="UP000541444">
    <property type="component" value="Unassembled WGS sequence"/>
</dbReference>